<dbReference type="Proteomes" id="UP000657075">
    <property type="component" value="Unassembled WGS sequence"/>
</dbReference>
<dbReference type="GO" id="GO:0016747">
    <property type="term" value="F:acyltransferase activity, transferring groups other than amino-acyl groups"/>
    <property type="evidence" value="ECO:0007669"/>
    <property type="project" value="InterPro"/>
</dbReference>
<accession>A0A830E867</accession>
<evidence type="ECO:0000313" key="4">
    <source>
        <dbReference type="Proteomes" id="UP000657075"/>
    </source>
</evidence>
<dbReference type="CDD" id="cd04301">
    <property type="entry name" value="NAT_SF"/>
    <property type="match status" value="1"/>
</dbReference>
<dbReference type="EMBL" id="BMNM01000007">
    <property type="protein sequence ID" value="GGI81066.1"/>
    <property type="molecule type" value="Genomic_DNA"/>
</dbReference>
<reference evidence="3" key="2">
    <citation type="submission" date="2020-09" db="EMBL/GenBank/DDBJ databases">
        <authorList>
            <person name="Sun Q."/>
            <person name="Ohkuma M."/>
        </authorList>
    </citation>
    <scope>NUCLEOTIDE SEQUENCE</scope>
    <source>
        <strain evidence="3">JCM 11219</strain>
    </source>
</reference>
<dbReference type="Pfam" id="PF00583">
    <property type="entry name" value="Acetyltransf_1"/>
    <property type="match status" value="1"/>
</dbReference>
<dbReference type="InterPro" id="IPR000182">
    <property type="entry name" value="GNAT_dom"/>
</dbReference>
<dbReference type="SUPFAM" id="SSF55729">
    <property type="entry name" value="Acyl-CoA N-acyltransferases (Nat)"/>
    <property type="match status" value="1"/>
</dbReference>
<keyword evidence="5" id="KW-1185">Reference proteome</keyword>
<organism evidence="3 4">
    <name type="scientific">Vulcanisaeta souniana JCM 11219</name>
    <dbReference type="NCBI Taxonomy" id="1293586"/>
    <lineage>
        <taxon>Archaea</taxon>
        <taxon>Thermoproteota</taxon>
        <taxon>Thermoprotei</taxon>
        <taxon>Thermoproteales</taxon>
        <taxon>Thermoproteaceae</taxon>
        <taxon>Vulcanisaeta</taxon>
    </lineage>
</organism>
<reference evidence="3" key="1">
    <citation type="journal article" date="2014" name="Int. J. Syst. Evol. Microbiol.">
        <title>Complete genome sequence of Corynebacterium casei LMG S-19264T (=DSM 44701T), isolated from a smear-ripened cheese.</title>
        <authorList>
            <consortium name="US DOE Joint Genome Institute (JGI-PGF)"/>
            <person name="Walter F."/>
            <person name="Albersmeier A."/>
            <person name="Kalinowski J."/>
            <person name="Ruckert C."/>
        </authorList>
    </citation>
    <scope>NUCLEOTIDE SEQUENCE</scope>
    <source>
        <strain evidence="3">JCM 11219</strain>
    </source>
</reference>
<dbReference type="OrthoDB" id="45712at2157"/>
<dbReference type="Proteomes" id="UP001060771">
    <property type="component" value="Chromosome"/>
</dbReference>
<sequence length="164" mass="18840">MSIAKSLTKLEFRELKNNESKLVIELYNSLSNESIYHRFRGFFRDFERYITSIFSDPRNVIYGAFINNELVGVLEAVYLSDGCYEIAIVVKDNYQGKGIGTRLIAFAMSDLKRRGAKTLVAHTTPDNYRILAISRKFHGTVKCMYEECTTVFNLQSINVDQLLN</sequence>
<dbReference type="EMBL" id="AP026830">
    <property type="protein sequence ID" value="BDR91127.1"/>
    <property type="molecule type" value="Genomic_DNA"/>
</dbReference>
<name>A0A830E867_9CREN</name>
<dbReference type="PROSITE" id="PS51186">
    <property type="entry name" value="GNAT"/>
    <property type="match status" value="1"/>
</dbReference>
<dbReference type="RefSeq" id="WP_188603586.1">
    <property type="nucleotide sequence ID" value="NZ_AP026830.1"/>
</dbReference>
<evidence type="ECO:0000313" key="5">
    <source>
        <dbReference type="Proteomes" id="UP001060771"/>
    </source>
</evidence>
<evidence type="ECO:0000313" key="3">
    <source>
        <dbReference type="EMBL" id="GGI81066.1"/>
    </source>
</evidence>
<evidence type="ECO:0000259" key="1">
    <source>
        <dbReference type="PROSITE" id="PS51186"/>
    </source>
</evidence>
<dbReference type="GeneID" id="76205773"/>
<reference evidence="5" key="3">
    <citation type="submission" date="2022-09" db="EMBL/GenBank/DDBJ databases">
        <title>Complete genome sequence of Vulcanisaeta souniana.</title>
        <authorList>
            <person name="Kato S."/>
            <person name="Itoh T."/>
            <person name="Ohkuma M."/>
        </authorList>
    </citation>
    <scope>NUCLEOTIDE SEQUENCE [LARGE SCALE GENOMIC DNA]</scope>
    <source>
        <strain evidence="5">JCM 11219</strain>
    </source>
</reference>
<dbReference type="Gene3D" id="3.40.630.30">
    <property type="match status" value="1"/>
</dbReference>
<protein>
    <submittedName>
        <fullName evidence="3">N-acetyltransferase</fullName>
    </submittedName>
</protein>
<feature type="domain" description="N-acetyltransferase" evidence="1">
    <location>
        <begin position="10"/>
        <end position="158"/>
    </location>
</feature>
<evidence type="ECO:0000313" key="2">
    <source>
        <dbReference type="EMBL" id="BDR91127.1"/>
    </source>
</evidence>
<proteinExistence type="predicted"/>
<dbReference type="AlphaFoldDB" id="A0A830E867"/>
<gene>
    <name evidence="3" type="ORF">GCM10007112_17280</name>
    <name evidence="2" type="ORF">Vsou_02200</name>
</gene>
<dbReference type="InterPro" id="IPR016181">
    <property type="entry name" value="Acyl_CoA_acyltransferase"/>
</dbReference>
<reference evidence="2" key="4">
    <citation type="journal article" date="2023" name="Microbiol. Resour. Announc.">
        <title>Complete Genome Sequence of Vulcanisaeta souniana Strain IC-059, a Hyperthermophilic Archaeon Isolated from Hot Spring Water in Japan.</title>
        <authorList>
            <person name="Kato S."/>
            <person name="Itoh T."/>
            <person name="Wu L."/>
            <person name="Ma J."/>
            <person name="Ohkuma M."/>
        </authorList>
    </citation>
    <scope>NUCLEOTIDE SEQUENCE</scope>
    <source>
        <strain evidence="2">JCM 11219</strain>
    </source>
</reference>